<dbReference type="Proteomes" id="UP001596044">
    <property type="component" value="Unassembled WGS sequence"/>
</dbReference>
<gene>
    <name evidence="1" type="ORF">ACFPOG_03010</name>
</gene>
<sequence>MRQSIKHKAMTSPEQQLLHGTMAERMSQTPMLSDVEMSAEFTSVQEKLRSIPKKTYR</sequence>
<reference evidence="2" key="1">
    <citation type="journal article" date="2019" name="Int. J. Syst. Evol. Microbiol.">
        <title>The Global Catalogue of Microorganisms (GCM) 10K type strain sequencing project: providing services to taxonomists for standard genome sequencing and annotation.</title>
        <authorList>
            <consortium name="The Broad Institute Genomics Platform"/>
            <consortium name="The Broad Institute Genome Sequencing Center for Infectious Disease"/>
            <person name="Wu L."/>
            <person name="Ma J."/>
        </authorList>
    </citation>
    <scope>NUCLEOTIDE SEQUENCE [LARGE SCALE GENOMIC DNA]</scope>
    <source>
        <strain evidence="2">KACC 11904</strain>
    </source>
</reference>
<organism evidence="1 2">
    <name type="scientific">Paenibacillus aestuarii</name>
    <dbReference type="NCBI Taxonomy" id="516965"/>
    <lineage>
        <taxon>Bacteria</taxon>
        <taxon>Bacillati</taxon>
        <taxon>Bacillota</taxon>
        <taxon>Bacilli</taxon>
        <taxon>Bacillales</taxon>
        <taxon>Paenibacillaceae</taxon>
        <taxon>Paenibacillus</taxon>
    </lineage>
</organism>
<name>A0ABW0K3D8_9BACL</name>
<keyword evidence="2" id="KW-1185">Reference proteome</keyword>
<protein>
    <submittedName>
        <fullName evidence="1">Uncharacterized protein</fullName>
    </submittedName>
</protein>
<comment type="caution">
    <text evidence="1">The sequence shown here is derived from an EMBL/GenBank/DDBJ whole genome shotgun (WGS) entry which is preliminary data.</text>
</comment>
<dbReference type="RefSeq" id="WP_270878413.1">
    <property type="nucleotide sequence ID" value="NZ_JAQFVF010000019.1"/>
</dbReference>
<evidence type="ECO:0000313" key="2">
    <source>
        <dbReference type="Proteomes" id="UP001596044"/>
    </source>
</evidence>
<evidence type="ECO:0000313" key="1">
    <source>
        <dbReference type="EMBL" id="MFC5447212.1"/>
    </source>
</evidence>
<proteinExistence type="predicted"/>
<accession>A0ABW0K3D8</accession>
<dbReference type="EMBL" id="JBHSMJ010000006">
    <property type="protein sequence ID" value="MFC5447212.1"/>
    <property type="molecule type" value="Genomic_DNA"/>
</dbReference>